<dbReference type="SMART" id="SM00843">
    <property type="entry name" value="Ftsk_gamma"/>
    <property type="match status" value="1"/>
</dbReference>
<evidence type="ECO:0000256" key="6">
    <source>
        <dbReference type="ARBA" id="ARBA00022741"/>
    </source>
</evidence>
<dbReference type="Gene3D" id="1.10.10.10">
    <property type="entry name" value="Winged helix-like DNA-binding domain superfamily/Winged helix DNA-binding domain"/>
    <property type="match status" value="1"/>
</dbReference>
<dbReference type="InterPro" id="IPR018541">
    <property type="entry name" value="Ftsk_gamma"/>
</dbReference>
<feature type="transmembrane region" description="Helical" evidence="15">
    <location>
        <begin position="90"/>
        <end position="109"/>
    </location>
</feature>
<evidence type="ECO:0000256" key="2">
    <source>
        <dbReference type="ARBA" id="ARBA00006474"/>
    </source>
</evidence>
<comment type="caution">
    <text evidence="17">The sequence shown here is derived from an EMBL/GenBank/DDBJ whole genome shotgun (WGS) entry which is preliminary data.</text>
</comment>
<dbReference type="Pfam" id="PF01580">
    <property type="entry name" value="FtsK_SpoIIIE"/>
    <property type="match status" value="1"/>
</dbReference>
<sequence length="793" mass="88259">MAKRKTKPKKAPRKKIKSPSFKLSSQQKLVFGSFLVICGILFFIAFVSFFFTGEADQSTIVDFTSREIKSDNWLSKSGAWVSNFFIQRGFGIASFIFSGLVFLSGVYVLMNLNKSKLRKHWFWGILIVIWISILLGFFGQQNDILGGTIGFEINTFLQEYIGKIGIILLLLFGLITYLAIRFKLTFENITNLFKSAKRNIKEEFSELDNDVIVPLDNNLSEEAEAIKSAFEIPLDNNEPEVIKKEKISKPSAALEVNVLENEPEEDIEIKIEDIKEELSETDNLANKLVEDFGQFDPTLELGNYQFPPLDLLKKYDTEGIKINQEELEENKNRIVETLSNYKIGIASIKATIGPTVTLYEIVPEAGVRISKIKNLEDDIALSLSALGIRIIAPIPGKGTIGIEVPNKNSTIVSMRSVIASKKFQGSEMQLPIALGKTISNETLVVDLAKMPHLLMAGATGQGKSVGLNAVLTSLLYKKHPAEVKFILVDPKKVELTLFNKIERHYLAKLPDSEDAIITDNTKVINTLNSLCIEMDNRYDLLKNALCRNIAEYNKKFKSRKLNPNDGHQFLPYIVLVVDEFADLIMTAGKEVETPIARLAQLARAIGIHLIIATQRPSVNVITGIIKANFPARIAFRVTSKIDSRTILDGSGADQLIGRGDMLYTQGNDLIRVQCAFVDTPEVEKITDYVGAQKAYPEAYQLPEYVGEESGTSLDIDISDRDKLFKDAAIVIVTAQQGSASLLQRKLKLGYNRAGRLIDQLEAAGIVGPFEGSKARQVLVPDLIALDQLLENEK</sequence>
<feature type="domain" description="FtsK" evidence="16">
    <location>
        <begin position="440"/>
        <end position="644"/>
    </location>
</feature>
<dbReference type="Pfam" id="PF17854">
    <property type="entry name" value="FtsK_alpha"/>
    <property type="match status" value="1"/>
</dbReference>
<comment type="subcellular location">
    <subcellularLocation>
        <location evidence="1">Cell membrane</location>
        <topology evidence="1">Multi-pass membrane protein</topology>
    </subcellularLocation>
</comment>
<keyword evidence="8 13" id="KW-0067">ATP-binding</keyword>
<dbReference type="SUPFAM" id="SSF46785">
    <property type="entry name" value="Winged helix' DNA-binding domain"/>
    <property type="match status" value="1"/>
</dbReference>
<evidence type="ECO:0000256" key="7">
    <source>
        <dbReference type="ARBA" id="ARBA00022829"/>
    </source>
</evidence>
<keyword evidence="18" id="KW-1185">Reference proteome</keyword>
<feature type="coiled-coil region" evidence="14">
    <location>
        <begin position="264"/>
        <end position="291"/>
    </location>
</feature>
<keyword evidence="9 15" id="KW-1133">Transmembrane helix</keyword>
<feature type="transmembrane region" description="Helical" evidence="15">
    <location>
        <begin position="29"/>
        <end position="51"/>
    </location>
</feature>
<dbReference type="Pfam" id="PF13491">
    <property type="entry name" value="FtsK_4TM"/>
    <property type="match status" value="1"/>
</dbReference>
<dbReference type="InterPro" id="IPR036388">
    <property type="entry name" value="WH-like_DNA-bd_sf"/>
</dbReference>
<keyword evidence="12" id="KW-0131">Cell cycle</keyword>
<evidence type="ECO:0000256" key="3">
    <source>
        <dbReference type="ARBA" id="ARBA00022475"/>
    </source>
</evidence>
<dbReference type="Proteomes" id="UP001501692">
    <property type="component" value="Unassembled WGS sequence"/>
</dbReference>
<gene>
    <name evidence="17" type="ORF">GCM10023315_26110</name>
</gene>
<dbReference type="PANTHER" id="PTHR22683">
    <property type="entry name" value="SPORULATION PROTEIN RELATED"/>
    <property type="match status" value="1"/>
</dbReference>
<keyword evidence="11 15" id="KW-0472">Membrane</keyword>
<evidence type="ECO:0000313" key="17">
    <source>
        <dbReference type="EMBL" id="GAA4974364.1"/>
    </source>
</evidence>
<dbReference type="InterPro" id="IPR036390">
    <property type="entry name" value="WH_DNA-bd_sf"/>
</dbReference>
<evidence type="ECO:0000313" key="18">
    <source>
        <dbReference type="Proteomes" id="UP001501692"/>
    </source>
</evidence>
<dbReference type="Gene3D" id="3.40.50.300">
    <property type="entry name" value="P-loop containing nucleotide triphosphate hydrolases"/>
    <property type="match status" value="1"/>
</dbReference>
<protein>
    <submittedName>
        <fullName evidence="17">DNA translocase FtsK</fullName>
    </submittedName>
</protein>
<proteinExistence type="inferred from homology"/>
<evidence type="ECO:0000256" key="12">
    <source>
        <dbReference type="ARBA" id="ARBA00023306"/>
    </source>
</evidence>
<evidence type="ECO:0000256" key="13">
    <source>
        <dbReference type="PROSITE-ProRule" id="PRU00289"/>
    </source>
</evidence>
<organism evidence="17 18">
    <name type="scientific">Algibacter aquimarinus</name>
    <dbReference type="NCBI Taxonomy" id="1136748"/>
    <lineage>
        <taxon>Bacteria</taxon>
        <taxon>Pseudomonadati</taxon>
        <taxon>Bacteroidota</taxon>
        <taxon>Flavobacteriia</taxon>
        <taxon>Flavobacteriales</taxon>
        <taxon>Flavobacteriaceae</taxon>
        <taxon>Algibacter</taxon>
    </lineage>
</organism>
<evidence type="ECO:0000256" key="15">
    <source>
        <dbReference type="SAM" id="Phobius"/>
    </source>
</evidence>
<dbReference type="Pfam" id="PF09397">
    <property type="entry name" value="FtsK_gamma"/>
    <property type="match status" value="1"/>
</dbReference>
<dbReference type="SUPFAM" id="SSF52540">
    <property type="entry name" value="P-loop containing nucleoside triphosphate hydrolases"/>
    <property type="match status" value="1"/>
</dbReference>
<name>A0ABP9HMH3_9FLAO</name>
<keyword evidence="3" id="KW-1003">Cell membrane</keyword>
<evidence type="ECO:0000259" key="16">
    <source>
        <dbReference type="PROSITE" id="PS50901"/>
    </source>
</evidence>
<dbReference type="InterPro" id="IPR027417">
    <property type="entry name" value="P-loop_NTPase"/>
</dbReference>
<dbReference type="InterPro" id="IPR041027">
    <property type="entry name" value="FtsK_alpha"/>
</dbReference>
<dbReference type="InterPro" id="IPR002543">
    <property type="entry name" value="FtsK_dom"/>
</dbReference>
<keyword evidence="6 13" id="KW-0547">Nucleotide-binding</keyword>
<evidence type="ECO:0000256" key="1">
    <source>
        <dbReference type="ARBA" id="ARBA00004651"/>
    </source>
</evidence>
<dbReference type="InterPro" id="IPR025199">
    <property type="entry name" value="FtsK_4TM"/>
</dbReference>
<evidence type="ECO:0000256" key="9">
    <source>
        <dbReference type="ARBA" id="ARBA00022989"/>
    </source>
</evidence>
<dbReference type="PROSITE" id="PS50901">
    <property type="entry name" value="FTSK"/>
    <property type="match status" value="1"/>
</dbReference>
<comment type="similarity">
    <text evidence="2">Belongs to the FtsK/SpoIIIE/SftA family.</text>
</comment>
<keyword evidence="10" id="KW-0238">DNA-binding</keyword>
<evidence type="ECO:0000256" key="14">
    <source>
        <dbReference type="SAM" id="Coils"/>
    </source>
</evidence>
<reference evidence="18" key="1">
    <citation type="journal article" date="2019" name="Int. J. Syst. Evol. Microbiol.">
        <title>The Global Catalogue of Microorganisms (GCM) 10K type strain sequencing project: providing services to taxonomists for standard genome sequencing and annotation.</title>
        <authorList>
            <consortium name="The Broad Institute Genomics Platform"/>
            <consortium name="The Broad Institute Genome Sequencing Center for Infectious Disease"/>
            <person name="Wu L."/>
            <person name="Ma J."/>
        </authorList>
    </citation>
    <scope>NUCLEOTIDE SEQUENCE [LARGE SCALE GENOMIC DNA]</scope>
    <source>
        <strain evidence="18">JCM 18287</strain>
    </source>
</reference>
<evidence type="ECO:0000256" key="10">
    <source>
        <dbReference type="ARBA" id="ARBA00023125"/>
    </source>
</evidence>
<dbReference type="Gene3D" id="3.30.980.40">
    <property type="match status" value="1"/>
</dbReference>
<accession>A0ABP9HMH3</accession>
<dbReference type="PANTHER" id="PTHR22683:SF41">
    <property type="entry name" value="DNA TRANSLOCASE FTSK"/>
    <property type="match status" value="1"/>
</dbReference>
<feature type="binding site" evidence="13">
    <location>
        <begin position="457"/>
        <end position="464"/>
    </location>
    <ligand>
        <name>ATP</name>
        <dbReference type="ChEBI" id="CHEBI:30616"/>
    </ligand>
</feature>
<evidence type="ECO:0000256" key="5">
    <source>
        <dbReference type="ARBA" id="ARBA00022692"/>
    </source>
</evidence>
<dbReference type="InterPro" id="IPR050206">
    <property type="entry name" value="FtsK/SpoIIIE/SftA"/>
</dbReference>
<feature type="transmembrane region" description="Helical" evidence="15">
    <location>
        <begin position="121"/>
        <end position="140"/>
    </location>
</feature>
<evidence type="ECO:0000256" key="4">
    <source>
        <dbReference type="ARBA" id="ARBA00022618"/>
    </source>
</evidence>
<evidence type="ECO:0000256" key="8">
    <source>
        <dbReference type="ARBA" id="ARBA00022840"/>
    </source>
</evidence>
<evidence type="ECO:0000256" key="11">
    <source>
        <dbReference type="ARBA" id="ARBA00023136"/>
    </source>
</evidence>
<dbReference type="RefSeq" id="WP_345169561.1">
    <property type="nucleotide sequence ID" value="NZ_BAABJK010000009.1"/>
</dbReference>
<keyword evidence="4" id="KW-0132">Cell division</keyword>
<keyword evidence="5 15" id="KW-0812">Transmembrane</keyword>
<feature type="transmembrane region" description="Helical" evidence="15">
    <location>
        <begin position="160"/>
        <end position="180"/>
    </location>
</feature>
<keyword evidence="14" id="KW-0175">Coiled coil</keyword>
<dbReference type="EMBL" id="BAABJK010000009">
    <property type="protein sequence ID" value="GAA4974364.1"/>
    <property type="molecule type" value="Genomic_DNA"/>
</dbReference>
<keyword evidence="7" id="KW-0159">Chromosome partition</keyword>